<dbReference type="EMBL" id="KI517748">
    <property type="protein sequence ID" value="ESQ31234.1"/>
    <property type="molecule type" value="Genomic_DNA"/>
</dbReference>
<name>V4KJ64_EUTSA</name>
<dbReference type="AlphaFoldDB" id="V4KJ64"/>
<accession>V4KJ64</accession>
<dbReference type="Gramene" id="ESQ31234">
    <property type="protein sequence ID" value="ESQ31234"/>
    <property type="gene ID" value="EUTSA_v10005244mg"/>
</dbReference>
<evidence type="ECO:0000256" key="1">
    <source>
        <dbReference type="SAM" id="MobiDB-lite"/>
    </source>
</evidence>
<keyword evidence="3" id="KW-1185">Reference proteome</keyword>
<protein>
    <submittedName>
        <fullName evidence="2">Uncharacterized protein</fullName>
    </submittedName>
</protein>
<dbReference type="Proteomes" id="UP000030689">
    <property type="component" value="Unassembled WGS sequence"/>
</dbReference>
<gene>
    <name evidence="2" type="ORF">EUTSA_v10005244mg</name>
</gene>
<proteinExistence type="predicted"/>
<reference evidence="2 3" key="1">
    <citation type="journal article" date="2013" name="Front. Plant Sci.">
        <title>The Reference Genome of the Halophytic Plant Eutrema salsugineum.</title>
        <authorList>
            <person name="Yang R."/>
            <person name="Jarvis D.E."/>
            <person name="Chen H."/>
            <person name="Beilstein M.A."/>
            <person name="Grimwood J."/>
            <person name="Jenkins J."/>
            <person name="Shu S."/>
            <person name="Prochnik S."/>
            <person name="Xin M."/>
            <person name="Ma C."/>
            <person name="Schmutz J."/>
            <person name="Wing R.A."/>
            <person name="Mitchell-Olds T."/>
            <person name="Schumaker K.S."/>
            <person name="Wang X."/>
        </authorList>
    </citation>
    <scope>NUCLEOTIDE SEQUENCE [LARGE SCALE GENOMIC DNA]</scope>
</reference>
<feature type="region of interest" description="Disordered" evidence="1">
    <location>
        <begin position="29"/>
        <end position="52"/>
    </location>
</feature>
<organism evidence="2 3">
    <name type="scientific">Eutrema salsugineum</name>
    <name type="common">Saltwater cress</name>
    <name type="synonym">Sisymbrium salsugineum</name>
    <dbReference type="NCBI Taxonomy" id="72664"/>
    <lineage>
        <taxon>Eukaryota</taxon>
        <taxon>Viridiplantae</taxon>
        <taxon>Streptophyta</taxon>
        <taxon>Embryophyta</taxon>
        <taxon>Tracheophyta</taxon>
        <taxon>Spermatophyta</taxon>
        <taxon>Magnoliopsida</taxon>
        <taxon>eudicotyledons</taxon>
        <taxon>Gunneridae</taxon>
        <taxon>Pentapetalae</taxon>
        <taxon>rosids</taxon>
        <taxon>malvids</taxon>
        <taxon>Brassicales</taxon>
        <taxon>Brassicaceae</taxon>
        <taxon>Eutremeae</taxon>
        <taxon>Eutrema</taxon>
    </lineage>
</organism>
<evidence type="ECO:0000313" key="3">
    <source>
        <dbReference type="Proteomes" id="UP000030689"/>
    </source>
</evidence>
<dbReference type="KEGG" id="eus:EUTSA_v10005244mg"/>
<sequence>MERKTKTGEKVWAILQLFANTQLCSKRNPTKHKTAIEQKKKKTLKSKKQRESKKMSCFFFLLALVQI</sequence>
<feature type="compositionally biased region" description="Basic residues" evidence="1">
    <location>
        <begin position="29"/>
        <end position="51"/>
    </location>
</feature>
<evidence type="ECO:0000313" key="2">
    <source>
        <dbReference type="EMBL" id="ESQ31234.1"/>
    </source>
</evidence>